<feature type="transmembrane region" description="Helical" evidence="1">
    <location>
        <begin position="6"/>
        <end position="32"/>
    </location>
</feature>
<dbReference type="Proteomes" id="UP000501747">
    <property type="component" value="Chromosome"/>
</dbReference>
<name>A0A6G8ATE0_9ENTE</name>
<evidence type="ECO:0000256" key="1">
    <source>
        <dbReference type="SAM" id="Phobius"/>
    </source>
</evidence>
<dbReference type="KEGG" id="vhy:G7082_06660"/>
<gene>
    <name evidence="2" type="ORF">G7082_06660</name>
</gene>
<keyword evidence="1" id="KW-0812">Transmembrane</keyword>
<proteinExistence type="predicted"/>
<dbReference type="EMBL" id="CP049887">
    <property type="protein sequence ID" value="QIL48193.1"/>
    <property type="molecule type" value="Genomic_DNA"/>
</dbReference>
<sequence>MMIGYYLLAFLQFGVTIFALYSVVRLFIMLLILHRYDELQKKAVYESFALSFLIILLVHFIQLNINLFDIDWPLLITTGNRLGIAGGNVPKPHIDSFFFDCFVLAVVYLIKKKRYGV</sequence>
<evidence type="ECO:0000313" key="2">
    <source>
        <dbReference type="EMBL" id="QIL48193.1"/>
    </source>
</evidence>
<keyword evidence="3" id="KW-1185">Reference proteome</keyword>
<protein>
    <submittedName>
        <fullName evidence="2">Uncharacterized protein</fullName>
    </submittedName>
</protein>
<organism evidence="2 3">
    <name type="scientific">Vagococcus hydrophili</name>
    <dbReference type="NCBI Taxonomy" id="2714947"/>
    <lineage>
        <taxon>Bacteria</taxon>
        <taxon>Bacillati</taxon>
        <taxon>Bacillota</taxon>
        <taxon>Bacilli</taxon>
        <taxon>Lactobacillales</taxon>
        <taxon>Enterococcaceae</taxon>
        <taxon>Vagococcus</taxon>
    </lineage>
</organism>
<reference evidence="2 3" key="1">
    <citation type="submission" date="2020-03" db="EMBL/GenBank/DDBJ databases">
        <title>Vagococcus sp. nov., isolated from beetles.</title>
        <authorList>
            <person name="Hyun D.-W."/>
            <person name="Bae J.-W."/>
        </authorList>
    </citation>
    <scope>NUCLEOTIDE SEQUENCE [LARGE SCALE GENOMIC DNA]</scope>
    <source>
        <strain evidence="2 3">HDW17B</strain>
    </source>
</reference>
<evidence type="ECO:0000313" key="3">
    <source>
        <dbReference type="Proteomes" id="UP000501747"/>
    </source>
</evidence>
<dbReference type="RefSeq" id="WP_166034341.1">
    <property type="nucleotide sequence ID" value="NZ_CP049887.1"/>
</dbReference>
<accession>A0A6G8ATE0</accession>
<feature type="transmembrane region" description="Helical" evidence="1">
    <location>
        <begin position="93"/>
        <end position="110"/>
    </location>
</feature>
<keyword evidence="1" id="KW-1133">Transmembrane helix</keyword>
<keyword evidence="1" id="KW-0472">Membrane</keyword>
<dbReference type="AlphaFoldDB" id="A0A6G8ATE0"/>
<feature type="transmembrane region" description="Helical" evidence="1">
    <location>
        <begin position="44"/>
        <end position="65"/>
    </location>
</feature>